<proteinExistence type="predicted"/>
<dbReference type="EMBL" id="JAGISH010000019">
    <property type="protein sequence ID" value="MBP0484927.1"/>
    <property type="molecule type" value="Genomic_DNA"/>
</dbReference>
<evidence type="ECO:0000256" key="2">
    <source>
        <dbReference type="ARBA" id="ARBA00023125"/>
    </source>
</evidence>
<dbReference type="SMART" id="SM00345">
    <property type="entry name" value="HTH_GNTR"/>
    <property type="match status" value="1"/>
</dbReference>
<dbReference type="AlphaFoldDB" id="A0A940MTT6"/>
<dbReference type="SUPFAM" id="SSF46785">
    <property type="entry name" value="Winged helix' DNA-binding domain"/>
    <property type="match status" value="1"/>
</dbReference>
<dbReference type="SUPFAM" id="SSF48008">
    <property type="entry name" value="GntR ligand-binding domain-like"/>
    <property type="match status" value="1"/>
</dbReference>
<dbReference type="RefSeq" id="WP_209363723.1">
    <property type="nucleotide sequence ID" value="NZ_JAGISH010000019.1"/>
</dbReference>
<comment type="caution">
    <text evidence="5">The sequence shown here is derived from an EMBL/GenBank/DDBJ whole genome shotgun (WGS) entry which is preliminary data.</text>
</comment>
<dbReference type="InterPro" id="IPR008920">
    <property type="entry name" value="TF_FadR/GntR_C"/>
</dbReference>
<dbReference type="Gene3D" id="1.10.10.10">
    <property type="entry name" value="Winged helix-like DNA-binding domain superfamily/Winged helix DNA-binding domain"/>
    <property type="match status" value="1"/>
</dbReference>
<dbReference type="InterPro" id="IPR000524">
    <property type="entry name" value="Tscrpt_reg_HTH_GntR"/>
</dbReference>
<gene>
    <name evidence="5" type="ORF">J5474_20840</name>
</gene>
<keyword evidence="6" id="KW-1185">Reference proteome</keyword>
<reference evidence="5" key="1">
    <citation type="submission" date="2021-03" db="EMBL/GenBank/DDBJ databases">
        <title>Sagittula salina sp. nov. strain M10.9X isolated from the marine waste.</title>
        <authorList>
            <person name="Satari L."/>
            <person name="Molina-Menor E."/>
            <person name="Vidal-Verdu A."/>
            <person name="Pascual J."/>
            <person name="Pereto J."/>
            <person name="Porcar M."/>
        </authorList>
    </citation>
    <scope>NUCLEOTIDE SEQUENCE</scope>
    <source>
        <strain evidence="5">M10.9X</strain>
    </source>
</reference>
<sequence>MVRQKSVTAAEPILSDRAHDAIKADILAGLLEPGEKLQLEAISDRYGIGTAPMREALNRLSAEGWVERRSQRGFFVSGLSFTELQELVKTRVWLETLALRESIAHGGQEWEDAAILSCHRLARTSRFVDPDDDADSFTLNPDWEVRHHEFHRALLSACGSGLMEQFCQQLMERAIRYRNLSVKFSLARRGDALVEHEEILTACLDRDADLACRLLGDHYRLTLDGLRERLFAEATP</sequence>
<evidence type="ECO:0000259" key="4">
    <source>
        <dbReference type="PROSITE" id="PS50949"/>
    </source>
</evidence>
<organism evidence="5 6">
    <name type="scientific">Sagittula salina</name>
    <dbReference type="NCBI Taxonomy" id="2820268"/>
    <lineage>
        <taxon>Bacteria</taxon>
        <taxon>Pseudomonadati</taxon>
        <taxon>Pseudomonadota</taxon>
        <taxon>Alphaproteobacteria</taxon>
        <taxon>Rhodobacterales</taxon>
        <taxon>Roseobacteraceae</taxon>
        <taxon>Sagittula</taxon>
    </lineage>
</organism>
<keyword evidence="2" id="KW-0238">DNA-binding</keyword>
<dbReference type="PANTHER" id="PTHR43537:SF20">
    <property type="entry name" value="HTH-TYPE TRANSCRIPTIONAL REPRESSOR GLAR"/>
    <property type="match status" value="1"/>
</dbReference>
<keyword evidence="1" id="KW-0805">Transcription regulation</keyword>
<dbReference type="GO" id="GO:0003700">
    <property type="term" value="F:DNA-binding transcription factor activity"/>
    <property type="evidence" value="ECO:0007669"/>
    <property type="project" value="InterPro"/>
</dbReference>
<feature type="domain" description="HTH gntR-type" evidence="4">
    <location>
        <begin position="12"/>
        <end position="79"/>
    </location>
</feature>
<keyword evidence="3" id="KW-0804">Transcription</keyword>
<dbReference type="CDD" id="cd07377">
    <property type="entry name" value="WHTH_GntR"/>
    <property type="match status" value="1"/>
</dbReference>
<dbReference type="Pfam" id="PF07729">
    <property type="entry name" value="FCD"/>
    <property type="match status" value="1"/>
</dbReference>
<dbReference type="SMART" id="SM00895">
    <property type="entry name" value="FCD"/>
    <property type="match status" value="1"/>
</dbReference>
<dbReference type="Pfam" id="PF00392">
    <property type="entry name" value="GntR"/>
    <property type="match status" value="1"/>
</dbReference>
<dbReference type="InterPro" id="IPR011711">
    <property type="entry name" value="GntR_C"/>
</dbReference>
<accession>A0A940MTT6</accession>
<dbReference type="InterPro" id="IPR036388">
    <property type="entry name" value="WH-like_DNA-bd_sf"/>
</dbReference>
<evidence type="ECO:0000313" key="5">
    <source>
        <dbReference type="EMBL" id="MBP0484927.1"/>
    </source>
</evidence>
<dbReference type="PANTHER" id="PTHR43537">
    <property type="entry name" value="TRANSCRIPTIONAL REGULATOR, GNTR FAMILY"/>
    <property type="match status" value="1"/>
</dbReference>
<dbReference type="Proteomes" id="UP000675940">
    <property type="component" value="Unassembled WGS sequence"/>
</dbReference>
<dbReference type="InterPro" id="IPR036390">
    <property type="entry name" value="WH_DNA-bd_sf"/>
</dbReference>
<evidence type="ECO:0000256" key="1">
    <source>
        <dbReference type="ARBA" id="ARBA00023015"/>
    </source>
</evidence>
<evidence type="ECO:0000313" key="6">
    <source>
        <dbReference type="Proteomes" id="UP000675940"/>
    </source>
</evidence>
<dbReference type="PROSITE" id="PS50949">
    <property type="entry name" value="HTH_GNTR"/>
    <property type="match status" value="1"/>
</dbReference>
<protein>
    <submittedName>
        <fullName evidence="5">GntR family transcriptional regulator</fullName>
    </submittedName>
</protein>
<name>A0A940MTT6_9RHOB</name>
<dbReference type="Gene3D" id="1.20.120.530">
    <property type="entry name" value="GntR ligand-binding domain-like"/>
    <property type="match status" value="1"/>
</dbReference>
<evidence type="ECO:0000256" key="3">
    <source>
        <dbReference type="ARBA" id="ARBA00023163"/>
    </source>
</evidence>
<dbReference type="GO" id="GO:0003677">
    <property type="term" value="F:DNA binding"/>
    <property type="evidence" value="ECO:0007669"/>
    <property type="project" value="UniProtKB-KW"/>
</dbReference>